<organism evidence="1 2">
    <name type="scientific">Phytophthora infestans</name>
    <name type="common">Potato late blight agent</name>
    <name type="synonym">Botrytis infestans</name>
    <dbReference type="NCBI Taxonomy" id="4787"/>
    <lineage>
        <taxon>Eukaryota</taxon>
        <taxon>Sar</taxon>
        <taxon>Stramenopiles</taxon>
        <taxon>Oomycota</taxon>
        <taxon>Peronosporomycetes</taxon>
        <taxon>Peronosporales</taxon>
        <taxon>Peronosporaceae</taxon>
        <taxon>Phytophthora</taxon>
    </lineage>
</organism>
<sequence length="188" mass="21192">MQEHLLLDEACRLNNDEYFGDNLEQVDRDIHVLVECPEEPDKSSSTSVNDDNDSASLASYDSEEFGLIAGKGFARMYVLSRKSRQCDEDSKEEAAQTSWTLLYASGQHYFYGSIEMPEDSQVREEDQSQSENFFESISRRHEGGVDLRDPAITAVTSHSLTEVDDVVDLTSGKRDAVYQMRELASSVK</sequence>
<comment type="caution">
    <text evidence="1">The sequence shown here is derived from an EMBL/GenBank/DDBJ whole genome shotgun (WGS) entry which is preliminary data.</text>
</comment>
<name>A0A8S9UQ46_PHYIN</name>
<dbReference type="AlphaFoldDB" id="A0A8S9UQ46"/>
<dbReference type="Proteomes" id="UP000704712">
    <property type="component" value="Unassembled WGS sequence"/>
</dbReference>
<accession>A0A8S9UQ46</accession>
<dbReference type="EMBL" id="JAACNO010001107">
    <property type="protein sequence ID" value="KAF4143005.1"/>
    <property type="molecule type" value="Genomic_DNA"/>
</dbReference>
<gene>
    <name evidence="1" type="ORF">GN958_ATG07807</name>
</gene>
<protein>
    <submittedName>
        <fullName evidence="1">Uncharacterized protein</fullName>
    </submittedName>
</protein>
<evidence type="ECO:0000313" key="2">
    <source>
        <dbReference type="Proteomes" id="UP000704712"/>
    </source>
</evidence>
<reference evidence="1" key="1">
    <citation type="submission" date="2020-03" db="EMBL/GenBank/DDBJ databases">
        <title>Hybrid Assembly of Korean Phytophthora infestans isolates.</title>
        <authorList>
            <person name="Prokchorchik M."/>
            <person name="Lee Y."/>
            <person name="Seo J."/>
            <person name="Cho J.-H."/>
            <person name="Park Y.-E."/>
            <person name="Jang D.-C."/>
            <person name="Im J.-S."/>
            <person name="Choi J.-G."/>
            <person name="Park H.-J."/>
            <person name="Lee G.-B."/>
            <person name="Lee Y.-G."/>
            <person name="Hong S.-Y."/>
            <person name="Cho K."/>
            <person name="Sohn K.H."/>
        </authorList>
    </citation>
    <scope>NUCLEOTIDE SEQUENCE</scope>
    <source>
        <strain evidence="1">KR_2_A2</strain>
    </source>
</reference>
<evidence type="ECO:0000313" key="1">
    <source>
        <dbReference type="EMBL" id="KAF4143005.1"/>
    </source>
</evidence>
<proteinExistence type="predicted"/>